<sequence length="1349" mass="157466">MTHITSYALPKEIKLFLQGSIPQKQKEIFFNEVSAEIKLTLEYFNEICFFFEDTIIVAQYVPDTKKINLKVTPVSNTHKALTIIKQSVSINENSLIIKKDSPLKFQVHFNLRSIVKNLIKNNILPCDLDMYVNNMLNDFTKKDTINQNLKKIIPDSEKSAFRVLKTKICKELRDAMQQIHFDNYMRSFNKKAYISKYLQSEKSIKELHDWYIQSNIEFSRQKLLTQGIPSENWGVLQIQNFFRDIIGTYYTNIEVFKTRLSSNNFNPLIKKVKLSQLSKMADIQDYSKYKIKLLPTDVKKLGYGGIKLYFQEALKAYSIKIEQETREFVGEKNVMIFFIKQFSHSGNFNLTKTNLLNWIKYMEWILSEEKNEKHNLFRTEEIRIDNLTALPNHKRQAFIKFRKACYGILKYKIINDLIIKQLIEKNYPLIYKNGLIPSFDISYQSQRRLWKRILHNLIHHTVVKLSKDQPDNSQVQILKDLISSKIRFDKLIANQDIQTILIQTKALKPGWQIWITTHFKSFQEFLAKIITPAIQMYKTKPVFKFIINMASCLIAGWIVEQLIFAAILPLIPILFEKFISKKFKDQDKTDLKTDNEVIFDILIKRGLTKQEIFTHLYLLGNQMGVYQDHSKDYSNSITAVQEMIISSVKAQKQISSPNNKFNSQDVTKNLISLLQHIQKKSGLNQIQLPSFIHPATTDQAPFLVDYEKNELNTKFGKQINNIAKIGLNDFYNGVFNMISNANSQNIPDSIKNIFDALIPDKYTIKSNPKKFKLYAFVILDRIKTHKKLSHLSLENLKNILSHSSFIQDISETGLKSAIAILNSYVYKSELDSSIKFDQATQCLEYISALFIKKGFNLKEKELLILCKNILAIYQFGQKKEENTKKEVILEIAFEQIKNEIREDQRLKPLFKKNISLDNIIDREMFNQIRTRLRNNKLEFTYENIKKSFQSPIQKLSLQKSYFINPVHFNETNSKRIKLIINNIIDRNMKTLFETIQTPLILKKTISSPYLKLKNFPFQDVKIQDVPLSELLAQLNLFNSVSRYQKINKPSITISAQDKNLIDLIVNEYLTKMLNIRGNLPGLEDLPKPSMELLQMDKNSLLAKKFHKLFSIKFHENGKKYKFITKWSNASLDFKTVFLKKLYMEAVKKILKQESGLLYASLKKELNLYDGQTISFLLLKAKENEPQAFEKIKTFIKSKYFEKLTFLEIPNFDPFSSLFDDKTNKYIAELIDSLIIQNRKDISIPKHARFEFGHMLINNLQLPKIISFFHNLSIQVIKDNILSMLFLDNVTMEKRVLATIEGFQFHAPSPLEEMTRHVSQILDAALKNIAIEIKTFSLLPERSPSTRKSA</sequence>
<reference evidence="1" key="2">
    <citation type="journal article" date="2011" name="Microb. Ecol.">
        <title>Taxonomic and Functional Metagenomic Profiling of the Microbial Community in the Anoxic Sediment of a Sub-saline Shallow Lake (Laguna de Carrizo, Central Spain).</title>
        <authorList>
            <person name="Ferrer M."/>
            <person name="Guazzaroni M.E."/>
            <person name="Richter M."/>
            <person name="Garcia-Salamanca A."/>
            <person name="Yarza P."/>
            <person name="Suarez-Suarez A."/>
            <person name="Solano J."/>
            <person name="Alcaide M."/>
            <person name="van Dillewijn P."/>
            <person name="Molina-Henares M.A."/>
            <person name="Lopez-Cortes N."/>
            <person name="Al-Ramahi Y."/>
            <person name="Guerrero C."/>
            <person name="Acosta A."/>
            <person name="de Eugenio L.I."/>
            <person name="Martinez V."/>
            <person name="Marques S."/>
            <person name="Rojo F."/>
            <person name="Santero E."/>
            <person name="Genilloud O."/>
            <person name="Perez-Perez J."/>
            <person name="Rossello-Mora R."/>
            <person name="Ramos J.L."/>
        </authorList>
    </citation>
    <scope>NUCLEOTIDE SEQUENCE</scope>
</reference>
<proteinExistence type="predicted"/>
<accession>D9PIB0</accession>
<dbReference type="EMBL" id="ADZX01000421">
    <property type="protein sequence ID" value="EFK96705.1"/>
    <property type="molecule type" value="Genomic_DNA"/>
</dbReference>
<reference evidence="1" key="1">
    <citation type="submission" date="2010-07" db="EMBL/GenBank/DDBJ databases">
        <authorList>
            <consortium name="CONSOLIDER consortium CSD2007-00005"/>
            <person name="Guazzaroni M.-E."/>
            <person name="Richter M."/>
            <person name="Garcia-Salamanca A."/>
            <person name="Yarza P."/>
            <person name="Ferrer M."/>
        </authorList>
    </citation>
    <scope>NUCLEOTIDE SEQUENCE</scope>
</reference>
<organism evidence="1">
    <name type="scientific">sediment metagenome</name>
    <dbReference type="NCBI Taxonomy" id="749907"/>
    <lineage>
        <taxon>unclassified sequences</taxon>
        <taxon>metagenomes</taxon>
        <taxon>ecological metagenomes</taxon>
    </lineage>
</organism>
<name>D9PIB0_9ZZZZ</name>
<evidence type="ECO:0000313" key="1">
    <source>
        <dbReference type="EMBL" id="EFK96705.1"/>
    </source>
</evidence>
<comment type="caution">
    <text evidence="1">The sequence shown here is derived from an EMBL/GenBank/DDBJ whole genome shotgun (WGS) entry which is preliminary data.</text>
</comment>
<protein>
    <submittedName>
        <fullName evidence="1">Uncharacterized protein</fullName>
    </submittedName>
</protein>
<gene>
    <name evidence="1" type="ORF">LDC_1266</name>
</gene>